<organism evidence="2 3">
    <name type="scientific">Treponema brennaborense (strain DSM 12168 / CIP 105900 / DD5/3)</name>
    <dbReference type="NCBI Taxonomy" id="906968"/>
    <lineage>
        <taxon>Bacteria</taxon>
        <taxon>Pseudomonadati</taxon>
        <taxon>Spirochaetota</taxon>
        <taxon>Spirochaetia</taxon>
        <taxon>Spirochaetales</taxon>
        <taxon>Treponemataceae</taxon>
        <taxon>Treponema</taxon>
    </lineage>
</organism>
<dbReference type="AlphaFoldDB" id="F4LME7"/>
<dbReference type="EMBL" id="CP002696">
    <property type="protein sequence ID" value="AEE15709.1"/>
    <property type="molecule type" value="Genomic_DNA"/>
</dbReference>
<dbReference type="InterPro" id="IPR033913">
    <property type="entry name" value="MTH1175_dom"/>
</dbReference>
<protein>
    <submittedName>
        <fullName evidence="2">Dinitrogenase iron-molybdenum cofactor biosynthesis protein</fullName>
    </submittedName>
</protein>
<dbReference type="STRING" id="906968.Trebr_0260"/>
<evidence type="ECO:0000313" key="2">
    <source>
        <dbReference type="EMBL" id="AEE15709.1"/>
    </source>
</evidence>
<dbReference type="eggNOG" id="COG1433">
    <property type="taxonomic scope" value="Bacteria"/>
</dbReference>
<dbReference type="InterPro" id="IPR003731">
    <property type="entry name" value="Di-Nase_FeMo-co_biosynth"/>
</dbReference>
<dbReference type="CDD" id="cd00851">
    <property type="entry name" value="MTH1175"/>
    <property type="match status" value="1"/>
</dbReference>
<feature type="domain" description="Dinitrogenase iron-molybdenum cofactor biosynthesis" evidence="1">
    <location>
        <begin position="10"/>
        <end position="95"/>
    </location>
</feature>
<dbReference type="OrthoDB" id="280278at2"/>
<reference evidence="3" key="1">
    <citation type="submission" date="2011-04" db="EMBL/GenBank/DDBJ databases">
        <title>The complete genome of Treponema brennaborense DSM 12168.</title>
        <authorList>
            <person name="Lucas S."/>
            <person name="Han J."/>
            <person name="Lapidus A."/>
            <person name="Bruce D."/>
            <person name="Goodwin L."/>
            <person name="Pitluck S."/>
            <person name="Peters L."/>
            <person name="Kyrpides N."/>
            <person name="Mavromatis K."/>
            <person name="Ivanova N."/>
            <person name="Mikhailova N."/>
            <person name="Pagani I."/>
            <person name="Teshima H."/>
            <person name="Detter J.C."/>
            <person name="Tapia R."/>
            <person name="Han C."/>
            <person name="Land M."/>
            <person name="Hauser L."/>
            <person name="Markowitz V."/>
            <person name="Cheng J.-F."/>
            <person name="Hugenholtz P."/>
            <person name="Woyke T."/>
            <person name="Wu D."/>
            <person name="Gronow S."/>
            <person name="Wellnitz S."/>
            <person name="Brambilla E."/>
            <person name="Klenk H.-P."/>
            <person name="Eisen J.A."/>
        </authorList>
    </citation>
    <scope>NUCLEOTIDE SEQUENCE [LARGE SCALE GENOMIC DNA]</scope>
    <source>
        <strain evidence="3">DSM 12168 / CIP 105900 / DD5/3</strain>
    </source>
</reference>
<sequence length="125" mass="13079">MKIAITYENGDIFQHFGKCPSFLIAETDGKSITSSNVVSTNGSGHSALFQFLKDLGVDTVICGGMGQGARDALENGNIRVVAGQSGAAEAALRFFLNGDLKDNPAGKCDHHHEGSAHTCGEHGCK</sequence>
<dbReference type="PANTHER" id="PTHR42983">
    <property type="entry name" value="DINITROGENASE IRON-MOLYBDENUM COFACTOR PROTEIN-RELATED"/>
    <property type="match status" value="1"/>
</dbReference>
<keyword evidence="3" id="KW-1185">Reference proteome</keyword>
<accession>F4LME7</accession>
<dbReference type="HOGENOM" id="CLU_104194_2_0_12"/>
<dbReference type="SUPFAM" id="SSF53146">
    <property type="entry name" value="Nitrogenase accessory factor-like"/>
    <property type="match status" value="1"/>
</dbReference>
<gene>
    <name evidence="2" type="ordered locus">Trebr_0260</name>
</gene>
<proteinExistence type="predicted"/>
<dbReference type="KEGG" id="tbe:Trebr_0260"/>
<dbReference type="Proteomes" id="UP000006546">
    <property type="component" value="Chromosome"/>
</dbReference>
<dbReference type="InterPro" id="IPR036105">
    <property type="entry name" value="DiNase_FeMo-co_biosyn_sf"/>
</dbReference>
<dbReference type="Pfam" id="PF02579">
    <property type="entry name" value="Nitro_FeMo-Co"/>
    <property type="match status" value="1"/>
</dbReference>
<name>F4LME7_TREBD</name>
<dbReference type="PANTHER" id="PTHR42983:SF1">
    <property type="entry name" value="IRON-MOLYBDENUM PROTEIN"/>
    <property type="match status" value="1"/>
</dbReference>
<dbReference type="RefSeq" id="WP_013757428.1">
    <property type="nucleotide sequence ID" value="NC_015500.1"/>
</dbReference>
<evidence type="ECO:0000313" key="3">
    <source>
        <dbReference type="Proteomes" id="UP000006546"/>
    </source>
</evidence>
<dbReference type="Gene3D" id="3.30.420.130">
    <property type="entry name" value="Dinitrogenase iron-molybdenum cofactor biosynthesis domain"/>
    <property type="match status" value="1"/>
</dbReference>
<evidence type="ECO:0000259" key="1">
    <source>
        <dbReference type="Pfam" id="PF02579"/>
    </source>
</evidence>